<dbReference type="Pfam" id="PF08787">
    <property type="entry name" value="Alginate_lyase2"/>
    <property type="match status" value="1"/>
</dbReference>
<dbReference type="Gramene" id="TraesRN7A0101227500.1">
    <property type="protein sequence ID" value="TraesRN7A0101227500.1"/>
    <property type="gene ID" value="TraesRN7A0101227500"/>
</dbReference>
<dbReference type="Gramene" id="TraesPARA_EIv1.0_2348650.1">
    <property type="protein sequence ID" value="TraesPARA_EIv1.0_2348650.1.CDS"/>
    <property type="gene ID" value="TraesPARA_EIv1.0_2348650"/>
</dbReference>
<dbReference type="Gene3D" id="2.60.120.200">
    <property type="match status" value="1"/>
</dbReference>
<dbReference type="InterPro" id="IPR014895">
    <property type="entry name" value="Alginate_lyase_2"/>
</dbReference>
<evidence type="ECO:0000313" key="3">
    <source>
        <dbReference type="EnsemblPlants" id="TraesCS7A02G508500.1"/>
    </source>
</evidence>
<dbReference type="Gramene" id="TraesLAC7A03G03969880.1">
    <property type="protein sequence ID" value="TraesLAC7A03G03969880.1"/>
    <property type="gene ID" value="TraesLAC7A03G03969880"/>
</dbReference>
<accession>A0A3B6RNN2</accession>
<feature type="domain" description="Alginate lyase 2" evidence="2">
    <location>
        <begin position="42"/>
        <end position="219"/>
    </location>
</feature>
<reference evidence="3" key="1">
    <citation type="submission" date="2018-08" db="EMBL/GenBank/DDBJ databases">
        <authorList>
            <person name="Rossello M."/>
        </authorList>
    </citation>
    <scope>NUCLEOTIDE SEQUENCE [LARGE SCALE GENOMIC DNA]</scope>
    <source>
        <strain evidence="3">cv. Chinese Spring</strain>
    </source>
</reference>
<dbReference type="Gramene" id="TraesCS7A03G1234800.1">
    <property type="protein sequence ID" value="TraesCS7A03G1234800.1.CDS"/>
    <property type="gene ID" value="TraesCS7A03G1234800"/>
</dbReference>
<dbReference type="EnsemblPlants" id="TraesCS7A02G508500.1">
    <property type="protein sequence ID" value="TraesCS7A02G508500.1"/>
    <property type="gene ID" value="TraesCS7A02G508500"/>
</dbReference>
<gene>
    <name evidence="3" type="primary">LOC123152005</name>
</gene>
<evidence type="ECO:0000256" key="1">
    <source>
        <dbReference type="SAM" id="SignalP"/>
    </source>
</evidence>
<dbReference type="SUPFAM" id="SSF49899">
    <property type="entry name" value="Concanavalin A-like lectins/glucanases"/>
    <property type="match status" value="1"/>
</dbReference>
<sequence>MAKRLLPWISVLVVLSTLWRSCSPAAGADPTAGFTAVEVTEDRFKLHKPYDLPQEQRYELRADGVRRFWVYCDDKPFRAGSPTKPRSEILLNVTYSSGVWQFEGYGYVPAGTTGVSVMQVFGAAGPPRNTTLMLHVYGGRLVYYNDETKVVDSHIYDRWFRLNVVHDVQASALTVFIDGDQRLVVPGYGGDFHYFKFGVYTQTDPSHYMESRWRDVKVYTKTSY</sequence>
<keyword evidence="4" id="KW-1185">Reference proteome</keyword>
<dbReference type="Proteomes" id="UP000019116">
    <property type="component" value="Chromosome 7A"/>
</dbReference>
<dbReference type="Gramene" id="TraesCAD_scaffold_139486_01G000100.1">
    <property type="protein sequence ID" value="TraesCAD_scaffold_139486_01G000100.1"/>
    <property type="gene ID" value="TraesCAD_scaffold_139486_01G000100"/>
</dbReference>
<dbReference type="Gramene" id="TraesROB_scaffold_139269_01G000100.1">
    <property type="protein sequence ID" value="TraesROB_scaffold_139269_01G000100.1"/>
    <property type="gene ID" value="TraesROB_scaffold_139269_01G000100"/>
</dbReference>
<dbReference type="Gramene" id="TraesCS7A02G508500.1">
    <property type="protein sequence ID" value="TraesCS7A02G508500.1"/>
    <property type="gene ID" value="TraesCS7A02G508500"/>
</dbReference>
<dbReference type="Gramene" id="TraesKAR7A01G0445750.1">
    <property type="protein sequence ID" value="cds.TraesKAR7A01G0445750.1"/>
    <property type="gene ID" value="TraesKAR7A01G0445750"/>
</dbReference>
<reference evidence="3" key="2">
    <citation type="submission" date="2018-10" db="UniProtKB">
        <authorList>
            <consortium name="EnsemblPlants"/>
        </authorList>
    </citation>
    <scope>IDENTIFICATION</scope>
</reference>
<dbReference type="PANTHER" id="PTHR33681:SF16">
    <property type="entry name" value="OS12G0165400 PROTEIN"/>
    <property type="match status" value="1"/>
</dbReference>
<dbReference type="Gramene" id="TraesWEE_scaffold_141542_01G000100.1">
    <property type="protein sequence ID" value="TraesWEE_scaffold_141542_01G000100.1"/>
    <property type="gene ID" value="TraesWEE_scaffold_141542_01G000100"/>
</dbReference>
<feature type="signal peptide" evidence="1">
    <location>
        <begin position="1"/>
        <end position="24"/>
    </location>
</feature>
<proteinExistence type="predicted"/>
<feature type="chain" id="PRO_5017423661" description="Alginate lyase 2 domain-containing protein" evidence="1">
    <location>
        <begin position="25"/>
        <end position="224"/>
    </location>
</feature>
<protein>
    <recommendedName>
        <fullName evidence="2">Alginate lyase 2 domain-containing protein</fullName>
    </recommendedName>
</protein>
<dbReference type="Gramene" id="TraesCLE_scaffold_149506_01G000100.1">
    <property type="protein sequence ID" value="TraesCLE_scaffold_149506_01G000100.1"/>
    <property type="gene ID" value="TraesCLE_scaffold_149506_01G000100"/>
</dbReference>
<evidence type="ECO:0000259" key="2">
    <source>
        <dbReference type="Pfam" id="PF08787"/>
    </source>
</evidence>
<organism evidence="3">
    <name type="scientific">Triticum aestivum</name>
    <name type="common">Wheat</name>
    <dbReference type="NCBI Taxonomy" id="4565"/>
    <lineage>
        <taxon>Eukaryota</taxon>
        <taxon>Viridiplantae</taxon>
        <taxon>Streptophyta</taxon>
        <taxon>Embryophyta</taxon>
        <taxon>Tracheophyta</taxon>
        <taxon>Spermatophyta</taxon>
        <taxon>Magnoliopsida</taxon>
        <taxon>Liliopsida</taxon>
        <taxon>Poales</taxon>
        <taxon>Poaceae</taxon>
        <taxon>BOP clade</taxon>
        <taxon>Pooideae</taxon>
        <taxon>Triticodae</taxon>
        <taxon>Triticeae</taxon>
        <taxon>Triticinae</taxon>
        <taxon>Triticum</taxon>
    </lineage>
</organism>
<dbReference type="GeneID" id="123152005"/>
<dbReference type="Gramene" id="TraesSTA7A03G04011800.1">
    <property type="protein sequence ID" value="TraesSTA7A03G04011800.1"/>
    <property type="gene ID" value="TraesSTA7A03G04011800"/>
</dbReference>
<dbReference type="InterPro" id="IPR013320">
    <property type="entry name" value="ConA-like_dom_sf"/>
</dbReference>
<dbReference type="OMA" id="FWIYTND"/>
<keyword evidence="1" id="KW-0732">Signal</keyword>
<dbReference type="Gramene" id="TraesJUL7A03G04053220.1">
    <property type="protein sequence ID" value="TraesJUL7A03G04053220.1"/>
    <property type="gene ID" value="TraesJUL7A03G04053220"/>
</dbReference>
<dbReference type="KEGG" id="taes:123152005"/>
<dbReference type="Gramene" id="TraesLDM7A03G04020660.1">
    <property type="protein sequence ID" value="TraesLDM7A03G04020660.1"/>
    <property type="gene ID" value="TraesLDM7A03G04020660"/>
</dbReference>
<dbReference type="AlphaFoldDB" id="A0A3B6RNN2"/>
<dbReference type="Gramene" id="TraesARI7A03G03991670.1">
    <property type="protein sequence ID" value="TraesARI7A03G03991670.1"/>
    <property type="gene ID" value="TraesARI7A03G03991670"/>
</dbReference>
<dbReference type="Gramene" id="TraesJAG7A03G03998400.1">
    <property type="protein sequence ID" value="TraesJAG7A03G03998400.1"/>
    <property type="gene ID" value="TraesJAG7A03G03998400"/>
</dbReference>
<dbReference type="SMR" id="A0A3B6RNN2"/>
<dbReference type="Gramene" id="TraesMAC7A03G04013910.1">
    <property type="protein sequence ID" value="TraesMAC7A03G04013910.1"/>
    <property type="gene ID" value="TraesMAC7A03G04013910"/>
</dbReference>
<evidence type="ECO:0000313" key="4">
    <source>
        <dbReference type="Proteomes" id="UP000019116"/>
    </source>
</evidence>
<name>A0A3B6RNN2_WHEAT</name>
<dbReference type="Gramene" id="TraesNOR7A03G04059820.1">
    <property type="protein sequence ID" value="TraesNOR7A03G04059820.1"/>
    <property type="gene ID" value="TraesNOR7A03G04059820"/>
</dbReference>
<dbReference type="RefSeq" id="XP_044427552.1">
    <property type="nucleotide sequence ID" value="XM_044571617.1"/>
</dbReference>
<dbReference type="PANTHER" id="PTHR33681">
    <property type="entry name" value="BINDING PROTEIN, PUTATIVE, EXPRESSED-RELATED"/>
    <property type="match status" value="1"/>
</dbReference>